<name>A0A8J4WTI7_9TREM</name>
<dbReference type="Proteomes" id="UP000748531">
    <property type="component" value="Unassembled WGS sequence"/>
</dbReference>
<comment type="caution">
    <text evidence="2">The sequence shown here is derived from an EMBL/GenBank/DDBJ whole genome shotgun (WGS) entry which is preliminary data.</text>
</comment>
<organism evidence="2 3">
    <name type="scientific">Paragonimus heterotremus</name>
    <dbReference type="NCBI Taxonomy" id="100268"/>
    <lineage>
        <taxon>Eukaryota</taxon>
        <taxon>Metazoa</taxon>
        <taxon>Spiralia</taxon>
        <taxon>Lophotrochozoa</taxon>
        <taxon>Platyhelminthes</taxon>
        <taxon>Trematoda</taxon>
        <taxon>Digenea</taxon>
        <taxon>Plagiorchiida</taxon>
        <taxon>Troglotremata</taxon>
        <taxon>Troglotrematidae</taxon>
        <taxon>Paragonimus</taxon>
    </lineage>
</organism>
<dbReference type="EMBL" id="LUCH01008713">
    <property type="protein sequence ID" value="KAF5396247.1"/>
    <property type="molecule type" value="Genomic_DNA"/>
</dbReference>
<feature type="region of interest" description="Disordered" evidence="1">
    <location>
        <begin position="1"/>
        <end position="60"/>
    </location>
</feature>
<evidence type="ECO:0000313" key="3">
    <source>
        <dbReference type="Proteomes" id="UP000748531"/>
    </source>
</evidence>
<gene>
    <name evidence="2" type="ORF">PHET_11073</name>
</gene>
<keyword evidence="3" id="KW-1185">Reference proteome</keyword>
<sequence length="94" mass="10334">MSELSSQLQQLATRTVSDSVPTRPVGANSQPSHTDDEFDLPPPPPDSMFNSDTVLSDQSTTEQHTALLFTLKQSVVERTSRFTLQEDSATSRPN</sequence>
<feature type="compositionally biased region" description="Polar residues" evidence="1">
    <location>
        <begin position="48"/>
        <end position="60"/>
    </location>
</feature>
<accession>A0A8J4WTI7</accession>
<proteinExistence type="predicted"/>
<reference evidence="2" key="1">
    <citation type="submission" date="2019-05" db="EMBL/GenBank/DDBJ databases">
        <title>Annotation for the trematode Paragonimus heterotremus.</title>
        <authorList>
            <person name="Choi Y.-J."/>
        </authorList>
    </citation>
    <scope>NUCLEOTIDE SEQUENCE</scope>
    <source>
        <strain evidence="2">LC</strain>
    </source>
</reference>
<protein>
    <submittedName>
        <fullName evidence="2">Uncharacterized protein</fullName>
    </submittedName>
</protein>
<evidence type="ECO:0000313" key="2">
    <source>
        <dbReference type="EMBL" id="KAF5396247.1"/>
    </source>
</evidence>
<evidence type="ECO:0000256" key="1">
    <source>
        <dbReference type="SAM" id="MobiDB-lite"/>
    </source>
</evidence>
<dbReference type="AlphaFoldDB" id="A0A8J4WTI7"/>
<feature type="compositionally biased region" description="Polar residues" evidence="1">
    <location>
        <begin position="1"/>
        <end position="20"/>
    </location>
</feature>